<accession>A0A914R841</accession>
<organism evidence="1 2">
    <name type="scientific">Parascaris equorum</name>
    <name type="common">Equine roundworm</name>
    <dbReference type="NCBI Taxonomy" id="6256"/>
    <lineage>
        <taxon>Eukaryota</taxon>
        <taxon>Metazoa</taxon>
        <taxon>Ecdysozoa</taxon>
        <taxon>Nematoda</taxon>
        <taxon>Chromadorea</taxon>
        <taxon>Rhabditida</taxon>
        <taxon>Spirurina</taxon>
        <taxon>Ascaridomorpha</taxon>
        <taxon>Ascaridoidea</taxon>
        <taxon>Ascarididae</taxon>
        <taxon>Parascaris</taxon>
    </lineage>
</organism>
<evidence type="ECO:0000313" key="1">
    <source>
        <dbReference type="Proteomes" id="UP000887564"/>
    </source>
</evidence>
<sequence length="43" mass="4945">MRVLARPMSNLKGSNLKPVMPTFLFLFAVFNSRSKWSLEVALF</sequence>
<reference evidence="2" key="1">
    <citation type="submission" date="2022-11" db="UniProtKB">
        <authorList>
            <consortium name="WormBaseParasite"/>
        </authorList>
    </citation>
    <scope>IDENTIFICATION</scope>
</reference>
<name>A0A914R841_PAREQ</name>
<keyword evidence="1" id="KW-1185">Reference proteome</keyword>
<evidence type="ECO:0000313" key="2">
    <source>
        <dbReference type="WBParaSite" id="PEQ_0000262601-mRNA-1"/>
    </source>
</evidence>
<proteinExistence type="predicted"/>
<dbReference type="WBParaSite" id="PEQ_0000262601-mRNA-1">
    <property type="protein sequence ID" value="PEQ_0000262601-mRNA-1"/>
    <property type="gene ID" value="PEQ_0000262601"/>
</dbReference>
<dbReference type="Proteomes" id="UP000887564">
    <property type="component" value="Unplaced"/>
</dbReference>
<protein>
    <submittedName>
        <fullName evidence="2">Uncharacterized protein</fullName>
    </submittedName>
</protein>
<dbReference type="AlphaFoldDB" id="A0A914R841"/>